<evidence type="ECO:0000313" key="1">
    <source>
        <dbReference type="EMBL" id="KAI0085668.1"/>
    </source>
</evidence>
<gene>
    <name evidence="1" type="ORF">BDY19DRAFT_965011</name>
</gene>
<accession>A0ACB8TUF9</accession>
<reference evidence="1" key="1">
    <citation type="journal article" date="2021" name="Environ. Microbiol.">
        <title>Gene family expansions and transcriptome signatures uncover fungal adaptations to wood decay.</title>
        <authorList>
            <person name="Hage H."/>
            <person name="Miyauchi S."/>
            <person name="Viragh M."/>
            <person name="Drula E."/>
            <person name="Min B."/>
            <person name="Chaduli D."/>
            <person name="Navarro D."/>
            <person name="Favel A."/>
            <person name="Norest M."/>
            <person name="Lesage-Meessen L."/>
            <person name="Balint B."/>
            <person name="Merenyi Z."/>
            <person name="de Eugenio L."/>
            <person name="Morin E."/>
            <person name="Martinez A.T."/>
            <person name="Baldrian P."/>
            <person name="Stursova M."/>
            <person name="Martinez M.J."/>
            <person name="Novotny C."/>
            <person name="Magnuson J.K."/>
            <person name="Spatafora J.W."/>
            <person name="Maurice S."/>
            <person name="Pangilinan J."/>
            <person name="Andreopoulos W."/>
            <person name="LaButti K."/>
            <person name="Hundley H."/>
            <person name="Na H."/>
            <person name="Kuo A."/>
            <person name="Barry K."/>
            <person name="Lipzen A."/>
            <person name="Henrissat B."/>
            <person name="Riley R."/>
            <person name="Ahrendt S."/>
            <person name="Nagy L.G."/>
            <person name="Grigoriev I.V."/>
            <person name="Martin F."/>
            <person name="Rosso M.N."/>
        </authorList>
    </citation>
    <scope>NUCLEOTIDE SEQUENCE</scope>
    <source>
        <strain evidence="1">CBS 384.51</strain>
    </source>
</reference>
<sequence length="447" mass="49725">MAASPIATDGPPVPLQEKWQPSEKQADAAKTNGADATIVEHRSSEQPVVPLAANGAEASRNGSAAPEASSATSNPSEATGRGEKQIKPNKVYIGGLPEHTRKEDLEGCFGKIGTIVNIELKIGYGFVEFDSREAAEESVAKYHEGYFMGNKIRVELSHGGGRTAKYSNDPGACFKCGQVGHWARECPNHLATADPRRGAAPLIDRIQSPREYYPREYAYDYARLPPRDARYPYDYPPPPLSRDYRRPPSPPREYRDYPPRVAREPEDYRSRPPPPLARPDSRPGYFPPETELPPATNYARYPARDYYDRYDRRPPPADRYAPYPAPPRARTPPVAARRDDYERPARDYPPPSEYRGRPASPPPSRYAEYPRGGSSEPTRYRRRSQSPPPRSAGYDSAYPSGGPPYNGTSGSYAGTGYTREPPSRGASSARDYPPPRPRDGEPGYRRI</sequence>
<comment type="caution">
    <text evidence="1">The sequence shown here is derived from an EMBL/GenBank/DDBJ whole genome shotgun (WGS) entry which is preliminary data.</text>
</comment>
<organism evidence="1 2">
    <name type="scientific">Irpex rosettiformis</name>
    <dbReference type="NCBI Taxonomy" id="378272"/>
    <lineage>
        <taxon>Eukaryota</taxon>
        <taxon>Fungi</taxon>
        <taxon>Dikarya</taxon>
        <taxon>Basidiomycota</taxon>
        <taxon>Agaricomycotina</taxon>
        <taxon>Agaricomycetes</taxon>
        <taxon>Polyporales</taxon>
        <taxon>Irpicaceae</taxon>
        <taxon>Irpex</taxon>
    </lineage>
</organism>
<evidence type="ECO:0000313" key="2">
    <source>
        <dbReference type="Proteomes" id="UP001055072"/>
    </source>
</evidence>
<dbReference type="Proteomes" id="UP001055072">
    <property type="component" value="Unassembled WGS sequence"/>
</dbReference>
<name>A0ACB8TUF9_9APHY</name>
<dbReference type="EMBL" id="MU274929">
    <property type="protein sequence ID" value="KAI0085668.1"/>
    <property type="molecule type" value="Genomic_DNA"/>
</dbReference>
<proteinExistence type="predicted"/>
<protein>
    <submittedName>
        <fullName evidence="1">Uncharacterized protein</fullName>
    </submittedName>
</protein>
<keyword evidence="2" id="KW-1185">Reference proteome</keyword>